<keyword evidence="3" id="KW-1185">Reference proteome</keyword>
<accession>A0A151SZW6</accession>
<gene>
    <name evidence="2" type="ORF">KK1_015801</name>
</gene>
<dbReference type="PANTHER" id="PTHR42648">
    <property type="entry name" value="TRANSPOSASE, PUTATIVE-RELATED"/>
    <property type="match status" value="1"/>
</dbReference>
<proteinExistence type="predicted"/>
<dbReference type="Pfam" id="PF25597">
    <property type="entry name" value="SH3_retrovirus"/>
    <property type="match status" value="1"/>
</dbReference>
<name>A0A151SZW6_CAJCA</name>
<protein>
    <submittedName>
        <fullName evidence="2">Retrovirus-related Pol polyprotein from transposon TNT 1-94</fullName>
    </submittedName>
</protein>
<dbReference type="AlphaFoldDB" id="A0A151SZW6"/>
<evidence type="ECO:0000313" key="3">
    <source>
        <dbReference type="Proteomes" id="UP000075243"/>
    </source>
</evidence>
<dbReference type="EMBL" id="CM003612">
    <property type="protein sequence ID" value="KYP60347.1"/>
    <property type="molecule type" value="Genomic_DNA"/>
</dbReference>
<dbReference type="Gramene" id="C.cajan_15357.t">
    <property type="protein sequence ID" value="C.cajan_15357.t"/>
    <property type="gene ID" value="C.cajan_15357"/>
</dbReference>
<feature type="domain" description="Retroviral polymerase SH3-like" evidence="1">
    <location>
        <begin position="54"/>
        <end position="114"/>
    </location>
</feature>
<sequence length="160" mass="18575">MSEKGMKIMASKDKLSNLTCLINRGPSVPLDYQLPEEVWSGKKVNLSHLSVFGCVSYVMINYDSRDKLDPKPKGCYFIGYGSDIYDYRFWDDQNMKIIRSRNVTFNENVFYKDKSIEFVCVGKQPKIYEKVALEEIFESDFANTRQNTEVEIQSKPKPII</sequence>
<dbReference type="PANTHER" id="PTHR42648:SF28">
    <property type="entry name" value="TRANSPOSON-ENCODED PROTEIN WITH RIBONUCLEASE H-LIKE AND RETROVIRUS ZINC FINGER-LIKE DOMAINS"/>
    <property type="match status" value="1"/>
</dbReference>
<evidence type="ECO:0000259" key="1">
    <source>
        <dbReference type="Pfam" id="PF25597"/>
    </source>
</evidence>
<dbReference type="InterPro" id="IPR039537">
    <property type="entry name" value="Retrotran_Ty1/copia-like"/>
</dbReference>
<evidence type="ECO:0000313" key="2">
    <source>
        <dbReference type="EMBL" id="KYP60347.1"/>
    </source>
</evidence>
<dbReference type="STRING" id="3821.A0A151SZW6"/>
<organism evidence="2 3">
    <name type="scientific">Cajanus cajan</name>
    <name type="common">Pigeon pea</name>
    <name type="synonym">Cajanus indicus</name>
    <dbReference type="NCBI Taxonomy" id="3821"/>
    <lineage>
        <taxon>Eukaryota</taxon>
        <taxon>Viridiplantae</taxon>
        <taxon>Streptophyta</taxon>
        <taxon>Embryophyta</taxon>
        <taxon>Tracheophyta</taxon>
        <taxon>Spermatophyta</taxon>
        <taxon>Magnoliopsida</taxon>
        <taxon>eudicotyledons</taxon>
        <taxon>Gunneridae</taxon>
        <taxon>Pentapetalae</taxon>
        <taxon>rosids</taxon>
        <taxon>fabids</taxon>
        <taxon>Fabales</taxon>
        <taxon>Fabaceae</taxon>
        <taxon>Papilionoideae</taxon>
        <taxon>50 kb inversion clade</taxon>
        <taxon>NPAAA clade</taxon>
        <taxon>indigoferoid/millettioid clade</taxon>
        <taxon>Phaseoleae</taxon>
        <taxon>Cajanus</taxon>
    </lineage>
</organism>
<dbReference type="Proteomes" id="UP000075243">
    <property type="component" value="Chromosome 10"/>
</dbReference>
<dbReference type="InterPro" id="IPR057670">
    <property type="entry name" value="SH3_retrovirus"/>
</dbReference>
<reference evidence="2 3" key="1">
    <citation type="journal article" date="2012" name="Nat. Biotechnol.">
        <title>Draft genome sequence of pigeonpea (Cajanus cajan), an orphan legume crop of resource-poor farmers.</title>
        <authorList>
            <person name="Varshney R.K."/>
            <person name="Chen W."/>
            <person name="Li Y."/>
            <person name="Bharti A.K."/>
            <person name="Saxena R.K."/>
            <person name="Schlueter J.A."/>
            <person name="Donoghue M.T."/>
            <person name="Azam S."/>
            <person name="Fan G."/>
            <person name="Whaley A.M."/>
            <person name="Farmer A.D."/>
            <person name="Sheridan J."/>
            <person name="Iwata A."/>
            <person name="Tuteja R."/>
            <person name="Penmetsa R.V."/>
            <person name="Wu W."/>
            <person name="Upadhyaya H.D."/>
            <person name="Yang S.P."/>
            <person name="Shah T."/>
            <person name="Saxena K.B."/>
            <person name="Michael T."/>
            <person name="McCombie W.R."/>
            <person name="Yang B."/>
            <person name="Zhang G."/>
            <person name="Yang H."/>
            <person name="Wang J."/>
            <person name="Spillane C."/>
            <person name="Cook D.R."/>
            <person name="May G.D."/>
            <person name="Xu X."/>
            <person name="Jackson S.A."/>
        </authorList>
    </citation>
    <scope>NUCLEOTIDE SEQUENCE [LARGE SCALE GENOMIC DNA]</scope>
    <source>
        <strain evidence="3">cv. Asha</strain>
    </source>
</reference>